<dbReference type="GeneID" id="100377262"/>
<dbReference type="InterPro" id="IPR043502">
    <property type="entry name" value="DNA/RNA_pol_sf"/>
</dbReference>
<dbReference type="InterPro" id="IPR050951">
    <property type="entry name" value="Retrovirus_Pol_polyprotein"/>
</dbReference>
<dbReference type="Pfam" id="PF00078">
    <property type="entry name" value="RVT_1"/>
    <property type="match status" value="1"/>
</dbReference>
<dbReference type="Proteomes" id="UP000694865">
    <property type="component" value="Unplaced"/>
</dbReference>
<dbReference type="Gene3D" id="3.30.70.270">
    <property type="match status" value="1"/>
</dbReference>
<evidence type="ECO:0000313" key="3">
    <source>
        <dbReference type="RefSeq" id="XP_002732477.1"/>
    </source>
</evidence>
<organism evidence="2 3">
    <name type="scientific">Saccoglossus kowalevskii</name>
    <name type="common">Acorn worm</name>
    <dbReference type="NCBI Taxonomy" id="10224"/>
    <lineage>
        <taxon>Eukaryota</taxon>
        <taxon>Metazoa</taxon>
        <taxon>Hemichordata</taxon>
        <taxon>Enteropneusta</taxon>
        <taxon>Harrimaniidae</taxon>
        <taxon>Saccoglossus</taxon>
    </lineage>
</organism>
<accession>A0ABM0GLD2</accession>
<evidence type="ECO:0000313" key="2">
    <source>
        <dbReference type="Proteomes" id="UP000694865"/>
    </source>
</evidence>
<dbReference type="PANTHER" id="PTHR37984:SF11">
    <property type="entry name" value="INTEGRASE CATALYTIC DOMAIN-CONTAINING PROTEIN"/>
    <property type="match status" value="1"/>
</dbReference>
<dbReference type="CDD" id="cd01647">
    <property type="entry name" value="RT_LTR"/>
    <property type="match status" value="1"/>
</dbReference>
<dbReference type="SUPFAM" id="SSF56672">
    <property type="entry name" value="DNA/RNA polymerases"/>
    <property type="match status" value="1"/>
</dbReference>
<dbReference type="PANTHER" id="PTHR37984">
    <property type="entry name" value="PROTEIN CBG26694"/>
    <property type="match status" value="1"/>
</dbReference>
<protein>
    <submittedName>
        <fullName evidence="3">Uncharacterized protein K02A2.6-like</fullName>
    </submittedName>
</protein>
<dbReference type="Gene3D" id="3.10.10.10">
    <property type="entry name" value="HIV Type 1 Reverse Transcriptase, subunit A, domain 1"/>
    <property type="match status" value="1"/>
</dbReference>
<proteinExistence type="predicted"/>
<keyword evidence="2" id="KW-1185">Reference proteome</keyword>
<reference evidence="3" key="1">
    <citation type="submission" date="2025-08" db="UniProtKB">
        <authorList>
            <consortium name="RefSeq"/>
        </authorList>
    </citation>
    <scope>IDENTIFICATION</scope>
    <source>
        <tissue evidence="3">Testes</tissue>
    </source>
</reference>
<dbReference type="RefSeq" id="XP_002732477.1">
    <property type="nucleotide sequence ID" value="XM_002732431.1"/>
</dbReference>
<evidence type="ECO:0000259" key="1">
    <source>
        <dbReference type="Pfam" id="PF00078"/>
    </source>
</evidence>
<dbReference type="InterPro" id="IPR000477">
    <property type="entry name" value="RT_dom"/>
</dbReference>
<gene>
    <name evidence="3" type="primary">LOC100377262</name>
</gene>
<feature type="domain" description="Reverse transcriptase" evidence="1">
    <location>
        <begin position="203"/>
        <end position="346"/>
    </location>
</feature>
<dbReference type="InterPro" id="IPR043128">
    <property type="entry name" value="Rev_trsase/Diguanyl_cyclase"/>
</dbReference>
<sequence length="346" mass="38598">MIDSGATCNVLNISDYQLISDTVVLEPTSEDLFTYGKRQRVDVLGTVKTKIDMGNRFENMEFVVVNTKDSSILGYSSASLLGFIQINPYNDTVFFVNKNVVEHTSTPAYKSKIDDLALLNCPESVKAIIRDNANVFTGMGKYNVKQIKLHVDPTVKPICQSHRRVPYHLRKKVETELKSLEESDILEKVEGPTPWVSPIVIVPKPGTDCVRICGDYKAPNLAIQRERHATPTVQEILTKLHGSTIFSKLDANKHSLQFELYKESRNIATISTHVGLRRYKRLPFGINSAAEICQNEMSLALQNIPGIETISDDIIIHGNDQNSHDKALRSCLSRLLACGLTLGLSK</sequence>
<name>A0ABM0GLD2_SACKO</name>